<protein>
    <submittedName>
        <fullName evidence="1">(northern house mosquito) hypothetical protein</fullName>
    </submittedName>
</protein>
<dbReference type="EMBL" id="HBUE01211925">
    <property type="protein sequence ID" value="CAG6534899.1"/>
    <property type="molecule type" value="Transcribed_RNA"/>
</dbReference>
<organism evidence="1">
    <name type="scientific">Culex pipiens</name>
    <name type="common">House mosquito</name>
    <dbReference type="NCBI Taxonomy" id="7175"/>
    <lineage>
        <taxon>Eukaryota</taxon>
        <taxon>Metazoa</taxon>
        <taxon>Ecdysozoa</taxon>
        <taxon>Arthropoda</taxon>
        <taxon>Hexapoda</taxon>
        <taxon>Insecta</taxon>
        <taxon>Pterygota</taxon>
        <taxon>Neoptera</taxon>
        <taxon>Endopterygota</taxon>
        <taxon>Diptera</taxon>
        <taxon>Nematocera</taxon>
        <taxon>Culicoidea</taxon>
        <taxon>Culicidae</taxon>
        <taxon>Culicinae</taxon>
        <taxon>Culicini</taxon>
        <taxon>Culex</taxon>
        <taxon>Culex</taxon>
    </lineage>
</organism>
<evidence type="ECO:0000313" key="1">
    <source>
        <dbReference type="EMBL" id="CAG6534898.1"/>
    </source>
</evidence>
<dbReference type="EMBL" id="HBUE01318357">
    <property type="protein sequence ID" value="CAG6586845.1"/>
    <property type="molecule type" value="Transcribed_RNA"/>
</dbReference>
<dbReference type="AlphaFoldDB" id="A0A8D8HH79"/>
<accession>A0A8D8HH79</accession>
<name>A0A8D8HH79_CULPI</name>
<dbReference type="EMBL" id="HBUE01211924">
    <property type="protein sequence ID" value="CAG6534898.1"/>
    <property type="molecule type" value="Transcribed_RNA"/>
</dbReference>
<dbReference type="EMBL" id="HBUE01097645">
    <property type="protein sequence ID" value="CAG6483765.1"/>
    <property type="molecule type" value="Transcribed_RNA"/>
</dbReference>
<dbReference type="EMBL" id="HBUE01318365">
    <property type="protein sequence ID" value="CAG6586847.1"/>
    <property type="molecule type" value="Transcribed_RNA"/>
</dbReference>
<reference evidence="1" key="1">
    <citation type="submission" date="2021-05" db="EMBL/GenBank/DDBJ databases">
        <authorList>
            <person name="Alioto T."/>
            <person name="Alioto T."/>
            <person name="Gomez Garrido J."/>
        </authorList>
    </citation>
    <scope>NUCLEOTIDE SEQUENCE</scope>
</reference>
<sequence>MRSCAPSCAPGSLMRARADSCALRFTIFNLLVLRVGSSTLRVLGRCTPKLTTSTHGLFTLCSPRRIGEQQRAAGCVDVLLRALILAGAQLWRIGRGDCAA</sequence>
<dbReference type="EMBL" id="HBUE01211932">
    <property type="protein sequence ID" value="CAG6534900.1"/>
    <property type="molecule type" value="Transcribed_RNA"/>
</dbReference>
<proteinExistence type="predicted"/>
<dbReference type="EMBL" id="HBUE01318358">
    <property type="protein sequence ID" value="CAG6586846.1"/>
    <property type="molecule type" value="Transcribed_RNA"/>
</dbReference>